<feature type="region of interest" description="Disordered" evidence="1">
    <location>
        <begin position="348"/>
        <end position="450"/>
    </location>
</feature>
<keyword evidence="2" id="KW-1133">Transmembrane helix</keyword>
<feature type="compositionally biased region" description="Basic and acidic residues" evidence="1">
    <location>
        <begin position="149"/>
        <end position="165"/>
    </location>
</feature>
<organism evidence="3 4">
    <name type="scientific">Colletotrichum scovillei</name>
    <dbReference type="NCBI Taxonomy" id="1209932"/>
    <lineage>
        <taxon>Eukaryota</taxon>
        <taxon>Fungi</taxon>
        <taxon>Dikarya</taxon>
        <taxon>Ascomycota</taxon>
        <taxon>Pezizomycotina</taxon>
        <taxon>Sordariomycetes</taxon>
        <taxon>Hypocreomycetidae</taxon>
        <taxon>Glomerellales</taxon>
        <taxon>Glomerellaceae</taxon>
        <taxon>Colletotrichum</taxon>
        <taxon>Colletotrichum acutatum species complex</taxon>
    </lineage>
</organism>
<keyword evidence="2" id="KW-0472">Membrane</keyword>
<feature type="compositionally biased region" description="Basic and acidic residues" evidence="1">
    <location>
        <begin position="71"/>
        <end position="100"/>
    </location>
</feature>
<keyword evidence="4" id="KW-1185">Reference proteome</keyword>
<evidence type="ECO:0000256" key="1">
    <source>
        <dbReference type="SAM" id="MobiDB-lite"/>
    </source>
</evidence>
<name>A0A9P7QVP6_9PEZI</name>
<comment type="caution">
    <text evidence="3">The sequence shown here is derived from an EMBL/GenBank/DDBJ whole genome shotgun (WGS) entry which is preliminary data.</text>
</comment>
<dbReference type="Proteomes" id="UP000699042">
    <property type="component" value="Unassembled WGS sequence"/>
</dbReference>
<protein>
    <submittedName>
        <fullName evidence="3">DNA repair protein RAD5</fullName>
    </submittedName>
</protein>
<reference evidence="3" key="1">
    <citation type="submission" date="2021-05" db="EMBL/GenBank/DDBJ databases">
        <title>Comparative genomics of three Colletotrichum scovillei strains and genetic complementation revealed genes involved fungal growth and virulence on chili pepper.</title>
        <authorList>
            <person name="Hsieh D.-K."/>
            <person name="Chuang S.-C."/>
            <person name="Chen C.-Y."/>
            <person name="Chao Y.-T."/>
            <person name="Lu M.-Y.J."/>
            <person name="Lee M.-H."/>
            <person name="Shih M.-C."/>
        </authorList>
    </citation>
    <scope>NUCLEOTIDE SEQUENCE</scope>
    <source>
        <strain evidence="3">Coll-153</strain>
    </source>
</reference>
<feature type="compositionally biased region" description="Basic residues" evidence="1">
    <location>
        <begin position="358"/>
        <end position="376"/>
    </location>
</feature>
<dbReference type="AlphaFoldDB" id="A0A9P7QVP6"/>
<evidence type="ECO:0000256" key="2">
    <source>
        <dbReference type="SAM" id="Phobius"/>
    </source>
</evidence>
<feature type="region of interest" description="Disordered" evidence="1">
    <location>
        <begin position="66"/>
        <end position="105"/>
    </location>
</feature>
<feature type="compositionally biased region" description="Low complexity" evidence="1">
    <location>
        <begin position="192"/>
        <end position="202"/>
    </location>
</feature>
<feature type="region of interest" description="Disordered" evidence="1">
    <location>
        <begin position="128"/>
        <end position="226"/>
    </location>
</feature>
<feature type="region of interest" description="Disordered" evidence="1">
    <location>
        <begin position="1"/>
        <end position="40"/>
    </location>
</feature>
<accession>A0A9P7QVP6</accession>
<keyword evidence="2" id="KW-0812">Transmembrane</keyword>
<evidence type="ECO:0000313" key="3">
    <source>
        <dbReference type="EMBL" id="KAG7041166.1"/>
    </source>
</evidence>
<evidence type="ECO:0000313" key="4">
    <source>
        <dbReference type="Proteomes" id="UP000699042"/>
    </source>
</evidence>
<gene>
    <name evidence="3" type="ORF">JMJ77_008870</name>
</gene>
<feature type="compositionally biased region" description="Gly residues" evidence="1">
    <location>
        <begin position="29"/>
        <end position="38"/>
    </location>
</feature>
<feature type="compositionally biased region" description="Basic and acidic residues" evidence="1">
    <location>
        <begin position="173"/>
        <end position="191"/>
    </location>
</feature>
<feature type="transmembrane region" description="Helical" evidence="2">
    <location>
        <begin position="317"/>
        <end position="337"/>
    </location>
</feature>
<dbReference type="EMBL" id="JAESDN010000016">
    <property type="protein sequence ID" value="KAG7041166.1"/>
    <property type="molecule type" value="Genomic_DNA"/>
</dbReference>
<sequence length="572" mass="63812">MDGLLRTLTRSRNTAPSPNRGSRNRNRHSGGGGGGSGNNHGQIEIIIETLARGLVEYAVQKYMKKLSGGGDEDKNGGGHRNDRRLSTRNTHGHDEDERARGGVPNMDMEMLEHLGKNILFKAMERFGGGGGEDDEEEDVRRRHGKGRRGSRDRDSYSRGHSQDRSHGRRHGSGGKDDDRDRRRRHSRDDGYPSHGHGSPSSPSRHHRGHDDTHRRRRRGYGTDYAPLKEEMETLSNTLISLNERQPGHADCEFYDAFMERSGKVQEAIGSVLVQIREREERREEGAVGGGVDGGGFYPFRRGIPTSHLVRRGEEGRIAGMLIGCLVGGLAAVSLIYFCFNCVFSPKPRKKTDPQAQHVHPHKPPIHKPHIHRVHPKPKMDAHVHSPRHPHVHGWTHHHHHHHHKHGFHHHHAKGKARPKKACKKAKRKAKVKSHRGSKRSSQPREPTIRFMPMPPMTAMPMHPAPVAGIGMSMGMGMAPGMDLPLGDGFIDYGPAPGQDMGLEMGWGVDPNFRLEQFATEDDVHGDREVTCNECCYSFFDSLCGIPPEARDLRREAAGNGAVIVNDNEMEAV</sequence>
<feature type="compositionally biased region" description="Basic residues" evidence="1">
    <location>
        <begin position="384"/>
        <end position="438"/>
    </location>
</feature>
<proteinExistence type="predicted"/>